<dbReference type="Pfam" id="PF14398">
    <property type="entry name" value="ATPgrasp_YheCD"/>
    <property type="match status" value="1"/>
</dbReference>
<dbReference type="AlphaFoldDB" id="A0A6N8ERH7"/>
<dbReference type="RefSeq" id="WP_036618174.1">
    <property type="nucleotide sequence ID" value="NZ_BGML01000004.1"/>
</dbReference>
<organism evidence="1 2">
    <name type="scientific">Paenibacillus macerans</name>
    <name type="common">Bacillus macerans</name>
    <dbReference type="NCBI Taxonomy" id="44252"/>
    <lineage>
        <taxon>Bacteria</taxon>
        <taxon>Bacillati</taxon>
        <taxon>Bacillota</taxon>
        <taxon>Bacilli</taxon>
        <taxon>Bacillales</taxon>
        <taxon>Paenibacillaceae</taxon>
        <taxon>Paenibacillus</taxon>
    </lineage>
</organism>
<reference evidence="1 2" key="1">
    <citation type="submission" date="2019-11" db="EMBL/GenBank/DDBJ databases">
        <title>Draft genome sequences of five Paenibacillus species of dairy origin.</title>
        <authorList>
            <person name="Olajide A.M."/>
            <person name="Chen S."/>
            <person name="Lapointe G."/>
        </authorList>
    </citation>
    <scope>NUCLEOTIDE SEQUENCE [LARGE SCALE GENOMIC DNA]</scope>
    <source>
        <strain evidence="1 2">3CT49</strain>
    </source>
</reference>
<dbReference type="EMBL" id="WNZZ01000001">
    <property type="protein sequence ID" value="MUG20828.1"/>
    <property type="molecule type" value="Genomic_DNA"/>
</dbReference>
<accession>A0A6N8ERH7</accession>
<sequence>MAIQRIASKWEKTKVIRQNESLRPYIPDTRKFALEPLRDMLNEYGFVFVKPDNGTYGNGVMSVELWRDELAPESPMQYRLRYGTESELFPALEELYEALEKRIGQTPYLIQKGIHALTYRRRKFDIRALVQRTPRKTWETTGFIGRVAAQQKVITNYRGGGSVMLIEDLLAPYTNAKEFARLYKEMKWIGEQVAAQLARKFPRLKEIGLDIAIDEYHHIWILEVNTLPALFPFKMLHPKEVYKKIRRYAVAYGRLKASSK</sequence>
<comment type="caution">
    <text evidence="1">The sequence shown here is derived from an EMBL/GenBank/DDBJ whole genome shotgun (WGS) entry which is preliminary data.</text>
</comment>
<proteinExistence type="predicted"/>
<dbReference type="GeneID" id="77010438"/>
<evidence type="ECO:0000313" key="1">
    <source>
        <dbReference type="EMBL" id="MUG20828.1"/>
    </source>
</evidence>
<dbReference type="InterPro" id="IPR026838">
    <property type="entry name" value="YheC/D"/>
</dbReference>
<gene>
    <name evidence="1" type="ORF">GNQ08_00020</name>
</gene>
<dbReference type="Gene3D" id="3.30.470.20">
    <property type="entry name" value="ATP-grasp fold, B domain"/>
    <property type="match status" value="1"/>
</dbReference>
<dbReference type="SUPFAM" id="SSF56059">
    <property type="entry name" value="Glutathione synthetase ATP-binding domain-like"/>
    <property type="match status" value="1"/>
</dbReference>
<dbReference type="Proteomes" id="UP000442469">
    <property type="component" value="Unassembled WGS sequence"/>
</dbReference>
<dbReference type="OrthoDB" id="7869153at2"/>
<protein>
    <submittedName>
        <fullName evidence="1">YheC/YheD family protein</fullName>
    </submittedName>
</protein>
<evidence type="ECO:0000313" key="2">
    <source>
        <dbReference type="Proteomes" id="UP000442469"/>
    </source>
</evidence>
<name>A0A6N8ERH7_PAEMA</name>